<proteinExistence type="predicted"/>
<evidence type="ECO:0000313" key="2">
    <source>
        <dbReference type="Proteomes" id="UP000075455"/>
    </source>
</evidence>
<protein>
    <submittedName>
        <fullName evidence="1">Uncharacterized protein</fullName>
    </submittedName>
</protein>
<comment type="caution">
    <text evidence="1">The sequence shown here is derived from an EMBL/GenBank/DDBJ whole genome shotgun (WGS) entry which is preliminary data.</text>
</comment>
<dbReference type="Proteomes" id="UP000075455">
    <property type="component" value="Unassembled WGS sequence"/>
</dbReference>
<accession>A0A150M3S6</accession>
<dbReference type="EMBL" id="LQYS01000014">
    <property type="protein sequence ID" value="KYD19011.1"/>
    <property type="molecule type" value="Genomic_DNA"/>
</dbReference>
<dbReference type="STRING" id="81408.B4119_3841"/>
<evidence type="ECO:0000313" key="1">
    <source>
        <dbReference type="EMBL" id="KYD19011.1"/>
    </source>
</evidence>
<sequence length="37" mass="4633">MIFDKRKDEKAFPKRRESTFWESFFDAMLYLLVNFII</sequence>
<gene>
    <name evidence="1" type="ORF">B4119_3841</name>
</gene>
<reference evidence="1 2" key="1">
    <citation type="submission" date="2016-01" db="EMBL/GenBank/DDBJ databases">
        <title>Draft Genome Sequences of Seven Thermophilic Sporeformers Isolated from Foods.</title>
        <authorList>
            <person name="Berendsen E.M."/>
            <person name="Wells-Bennik M.H."/>
            <person name="Krawcyk A.O."/>
            <person name="De Jong A."/>
            <person name="Holsappel S."/>
            <person name="Eijlander R.T."/>
            <person name="Kuipers O.P."/>
        </authorList>
    </citation>
    <scope>NUCLEOTIDE SEQUENCE [LARGE SCALE GENOMIC DNA]</scope>
    <source>
        <strain evidence="1 2">B4119</strain>
    </source>
</reference>
<dbReference type="AlphaFoldDB" id="A0A150M3S6"/>
<organism evidence="1 2">
    <name type="scientific">Saccharococcus caldoxylosilyticus</name>
    <dbReference type="NCBI Taxonomy" id="81408"/>
    <lineage>
        <taxon>Bacteria</taxon>
        <taxon>Bacillati</taxon>
        <taxon>Bacillota</taxon>
        <taxon>Bacilli</taxon>
        <taxon>Bacillales</taxon>
        <taxon>Anoxybacillaceae</taxon>
        <taxon>Saccharococcus</taxon>
    </lineage>
</organism>
<name>A0A150M3S6_9BACL</name>